<dbReference type="PANTHER" id="PTHR10983">
    <property type="entry name" value="1-ACYLGLYCEROL-3-PHOSPHATE ACYLTRANSFERASE-RELATED"/>
    <property type="match status" value="1"/>
</dbReference>
<feature type="transmembrane region" description="Helical" evidence="4">
    <location>
        <begin position="95"/>
        <end position="116"/>
    </location>
</feature>
<keyword evidence="4" id="KW-0472">Membrane</keyword>
<comment type="caution">
    <text evidence="6">The sequence shown here is derived from an EMBL/GenBank/DDBJ whole genome shotgun (WGS) entry which is preliminary data.</text>
</comment>
<evidence type="ECO:0000313" key="7">
    <source>
        <dbReference type="Proteomes" id="UP000320333"/>
    </source>
</evidence>
<comment type="similarity">
    <text evidence="1">Belongs to the 1-acyl-sn-glycerol-3-phosphate acyltransferase family.</text>
</comment>
<feature type="transmembrane region" description="Helical" evidence="4">
    <location>
        <begin position="128"/>
        <end position="148"/>
    </location>
</feature>
<accession>A0A507FDA2</accession>
<dbReference type="InterPro" id="IPR032098">
    <property type="entry name" value="Acyltransf_C"/>
</dbReference>
<dbReference type="Pfam" id="PF01553">
    <property type="entry name" value="Acyltransferase"/>
    <property type="match status" value="1"/>
</dbReference>
<keyword evidence="7" id="KW-1185">Reference proteome</keyword>
<evidence type="ECO:0000313" key="6">
    <source>
        <dbReference type="EMBL" id="TPX74321.1"/>
    </source>
</evidence>
<evidence type="ECO:0000256" key="3">
    <source>
        <dbReference type="ARBA" id="ARBA00023315"/>
    </source>
</evidence>
<gene>
    <name evidence="6" type="ORF">CcCBS67573_g04420</name>
</gene>
<evidence type="ECO:0000259" key="5">
    <source>
        <dbReference type="SMART" id="SM00563"/>
    </source>
</evidence>
<dbReference type="EMBL" id="QEAP01000132">
    <property type="protein sequence ID" value="TPX74321.1"/>
    <property type="molecule type" value="Genomic_DNA"/>
</dbReference>
<evidence type="ECO:0000256" key="4">
    <source>
        <dbReference type="SAM" id="Phobius"/>
    </source>
</evidence>
<dbReference type="OrthoDB" id="189226at2759"/>
<dbReference type="Pfam" id="PF16076">
    <property type="entry name" value="Acyltransf_C"/>
    <property type="match status" value="1"/>
</dbReference>
<dbReference type="GO" id="GO:0012505">
    <property type="term" value="C:endomembrane system"/>
    <property type="evidence" value="ECO:0007669"/>
    <property type="project" value="TreeGrafter"/>
</dbReference>
<proteinExistence type="inferred from homology"/>
<sequence>MEAKDSPFSVPKWGPTSYVRAFVYVASGMAVSVQLFVLLVLLTPFAVVAPPLFRLISRWAVGVVTSWAVVVWSCFNGHVRFVLTGDTASLKDRAVFFCNHQTLLDWWFLGLFTWHANRIEGFKIILMHYLRNVPFFGWIAYLVGFIFFKQRLAMDQETLASALNPIPTRPKEPFWLFIFPEGFLVHKRNLLRTKDYIEKLKQEHPPPSTKYIPRQPEHVILPRSKGLWNIIQMLNPRDAVAPVDTFVDLTMGYWPSSRGYESGLYPEHAYSPINVFGIGGASVLSEMHIDVRVLDKGLLRTLKGLDENDFDDWLKKYWEGKDDLMRHFHKNGTFEGFSRTVDLGKQSLPVHEQRNYTDMGYGATQRSGFTVTSDGKVVFTVFPKFKDILNLGIVLVFPWVLVSLRGYLF</sequence>
<dbReference type="GO" id="GO:0016746">
    <property type="term" value="F:acyltransferase activity"/>
    <property type="evidence" value="ECO:0007669"/>
    <property type="project" value="UniProtKB-KW"/>
</dbReference>
<feature type="transmembrane region" description="Helical" evidence="4">
    <location>
        <begin position="388"/>
        <end position="408"/>
    </location>
</feature>
<reference evidence="6 7" key="1">
    <citation type="journal article" date="2019" name="Sci. Rep.">
        <title>Comparative genomics of chytrid fungi reveal insights into the obligate biotrophic and pathogenic lifestyle of Synchytrium endobioticum.</title>
        <authorList>
            <person name="van de Vossenberg B.T.L.H."/>
            <person name="Warris S."/>
            <person name="Nguyen H.D.T."/>
            <person name="van Gent-Pelzer M.P.E."/>
            <person name="Joly D.L."/>
            <person name="van de Geest H.C."/>
            <person name="Bonants P.J.M."/>
            <person name="Smith D.S."/>
            <person name="Levesque C.A."/>
            <person name="van der Lee T.A.J."/>
        </authorList>
    </citation>
    <scope>NUCLEOTIDE SEQUENCE [LARGE SCALE GENOMIC DNA]</scope>
    <source>
        <strain evidence="6 7">CBS 675.73</strain>
    </source>
</reference>
<dbReference type="SMART" id="SM00563">
    <property type="entry name" value="PlsC"/>
    <property type="match status" value="1"/>
</dbReference>
<evidence type="ECO:0000256" key="1">
    <source>
        <dbReference type="ARBA" id="ARBA00008655"/>
    </source>
</evidence>
<dbReference type="InterPro" id="IPR002123">
    <property type="entry name" value="Plipid/glycerol_acylTrfase"/>
</dbReference>
<dbReference type="PANTHER" id="PTHR10983:SF16">
    <property type="entry name" value="LYSOCARDIOLIPIN ACYLTRANSFERASE 1"/>
    <property type="match status" value="1"/>
</dbReference>
<dbReference type="STRING" id="246404.A0A507FDA2"/>
<protein>
    <submittedName>
        <fullName evidence="6">1-acylglycerol-3-phosphate O-acyltransferase</fullName>
    </submittedName>
</protein>
<feature type="domain" description="Phospholipid/glycerol acyltransferase" evidence="5">
    <location>
        <begin position="94"/>
        <end position="228"/>
    </location>
</feature>
<evidence type="ECO:0000256" key="2">
    <source>
        <dbReference type="ARBA" id="ARBA00022679"/>
    </source>
</evidence>
<organism evidence="6 7">
    <name type="scientific">Chytriomyces confervae</name>
    <dbReference type="NCBI Taxonomy" id="246404"/>
    <lineage>
        <taxon>Eukaryota</taxon>
        <taxon>Fungi</taxon>
        <taxon>Fungi incertae sedis</taxon>
        <taxon>Chytridiomycota</taxon>
        <taxon>Chytridiomycota incertae sedis</taxon>
        <taxon>Chytridiomycetes</taxon>
        <taxon>Chytridiales</taxon>
        <taxon>Chytriomycetaceae</taxon>
        <taxon>Chytriomyces</taxon>
    </lineage>
</organism>
<name>A0A507FDA2_9FUNG</name>
<keyword evidence="4" id="KW-1133">Transmembrane helix</keyword>
<keyword evidence="4" id="KW-0812">Transmembrane</keyword>
<dbReference type="CDD" id="cd07990">
    <property type="entry name" value="LPLAT_LCLAT1-like"/>
    <property type="match status" value="1"/>
</dbReference>
<feature type="transmembrane region" description="Helical" evidence="4">
    <location>
        <begin position="59"/>
        <end position="83"/>
    </location>
</feature>
<dbReference type="SUPFAM" id="SSF69593">
    <property type="entry name" value="Glycerol-3-phosphate (1)-acyltransferase"/>
    <property type="match status" value="1"/>
</dbReference>
<dbReference type="Proteomes" id="UP000320333">
    <property type="component" value="Unassembled WGS sequence"/>
</dbReference>
<keyword evidence="2 6" id="KW-0808">Transferase</keyword>
<dbReference type="AlphaFoldDB" id="A0A507FDA2"/>
<feature type="transmembrane region" description="Helical" evidence="4">
    <location>
        <begin position="21"/>
        <end position="47"/>
    </location>
</feature>
<keyword evidence="3 6" id="KW-0012">Acyltransferase</keyword>